<evidence type="ECO:0000313" key="2">
    <source>
        <dbReference type="Proteomes" id="UP000789706"/>
    </source>
</evidence>
<dbReference type="OrthoDB" id="2150604at2759"/>
<evidence type="ECO:0000313" key="1">
    <source>
        <dbReference type="EMBL" id="CAG8663718.1"/>
    </source>
</evidence>
<feature type="non-terminal residue" evidence="1">
    <location>
        <position position="1"/>
    </location>
</feature>
<keyword evidence="2" id="KW-1185">Reference proteome</keyword>
<organism evidence="1 2">
    <name type="scientific">Diversispora eburnea</name>
    <dbReference type="NCBI Taxonomy" id="1213867"/>
    <lineage>
        <taxon>Eukaryota</taxon>
        <taxon>Fungi</taxon>
        <taxon>Fungi incertae sedis</taxon>
        <taxon>Mucoromycota</taxon>
        <taxon>Glomeromycotina</taxon>
        <taxon>Glomeromycetes</taxon>
        <taxon>Diversisporales</taxon>
        <taxon>Diversisporaceae</taxon>
        <taxon>Diversispora</taxon>
    </lineage>
</organism>
<dbReference type="PANTHER" id="PTHR28037">
    <property type="entry name" value="ALCOHOL O-ACETYLTRANSFERASE 1-RELATED"/>
    <property type="match status" value="1"/>
</dbReference>
<comment type="caution">
    <text evidence="1">The sequence shown here is derived from an EMBL/GenBank/DDBJ whole genome shotgun (WGS) entry which is preliminary data.</text>
</comment>
<dbReference type="Proteomes" id="UP000789706">
    <property type="component" value="Unassembled WGS sequence"/>
</dbReference>
<feature type="non-terminal residue" evidence="1">
    <location>
        <position position="182"/>
    </location>
</feature>
<protein>
    <submittedName>
        <fullName evidence="1">3516_t:CDS:1</fullName>
    </submittedName>
</protein>
<dbReference type="AlphaFoldDB" id="A0A9N9HCL6"/>
<dbReference type="EMBL" id="CAJVPK010008900">
    <property type="protein sequence ID" value="CAG8663718.1"/>
    <property type="molecule type" value="Genomic_DNA"/>
</dbReference>
<sequence length="182" mass="20813">LNTSKPLFIQLEKIDLSKLITFVSISNIREFEKVLEEEHELGFDQYDTNPLWRIVVGIVENEALDDKLGFDFSITFFWHHAIGDGMSSFGIQGAFLKELNETLKNVDLSNILTFSVSSLCEISSPPPLCLPIEERLDIRPNVLQVLKAICQFLVPSFMRKYIYGKYCAGDVHFKDAQDFRTS</sequence>
<name>A0A9N9HCL6_9GLOM</name>
<reference evidence="1" key="1">
    <citation type="submission" date="2021-06" db="EMBL/GenBank/DDBJ databases">
        <authorList>
            <person name="Kallberg Y."/>
            <person name="Tangrot J."/>
            <person name="Rosling A."/>
        </authorList>
    </citation>
    <scope>NUCLEOTIDE SEQUENCE</scope>
    <source>
        <strain evidence="1">AZ414A</strain>
    </source>
</reference>
<dbReference type="PANTHER" id="PTHR28037:SF1">
    <property type="entry name" value="ALCOHOL O-ACETYLTRANSFERASE 1-RELATED"/>
    <property type="match status" value="1"/>
</dbReference>
<dbReference type="InterPro" id="IPR052058">
    <property type="entry name" value="Alcohol_O-acetyltransferase"/>
</dbReference>
<proteinExistence type="predicted"/>
<gene>
    <name evidence="1" type="ORF">DEBURN_LOCUS11846</name>
</gene>
<accession>A0A9N9HCL6</accession>